<protein>
    <submittedName>
        <fullName evidence="2">Trans-aconitate 2-methyltransferase-related</fullName>
    </submittedName>
</protein>
<dbReference type="InterPro" id="IPR029063">
    <property type="entry name" value="SAM-dependent_MTases_sf"/>
</dbReference>
<sequence>MSKEFWDNYHETCEKWVKPDPFLEEFKEDLPAGKAIDLGSSDGANSIYLAQNGWSVVAVDFSSVAIDHLKEESKMKSLPIKTICSSFENLDLGKEKFNLILIGYIHLEEQPRIDFFQLVRSLLEENGAVVYLGCNWESNPKGYDRRFLSPTEFQSYFKDFELIKSASRLDDFNFGKEYECQAFMNILKKK</sequence>
<dbReference type="InterPro" id="IPR041698">
    <property type="entry name" value="Methyltransf_25"/>
</dbReference>
<dbReference type="EMBL" id="JANTQA010000072">
    <property type="protein sequence ID" value="KAJ3424479.1"/>
    <property type="molecule type" value="Genomic_DNA"/>
</dbReference>
<feature type="domain" description="Methyltransferase" evidence="1">
    <location>
        <begin position="36"/>
        <end position="127"/>
    </location>
</feature>
<accession>A0AAV7YAG6</accession>
<dbReference type="Gene3D" id="3.40.50.150">
    <property type="entry name" value="Vaccinia Virus protein VP39"/>
    <property type="match status" value="1"/>
</dbReference>
<dbReference type="Proteomes" id="UP001146793">
    <property type="component" value="Unassembled WGS sequence"/>
</dbReference>
<dbReference type="AlphaFoldDB" id="A0AAV7YAG6"/>
<dbReference type="CDD" id="cd02440">
    <property type="entry name" value="AdoMet_MTases"/>
    <property type="match status" value="1"/>
</dbReference>
<name>A0AAV7YAG6_9EUKA</name>
<organism evidence="2 3">
    <name type="scientific">Anaeramoeba flamelloides</name>
    <dbReference type="NCBI Taxonomy" id="1746091"/>
    <lineage>
        <taxon>Eukaryota</taxon>
        <taxon>Metamonada</taxon>
        <taxon>Anaeramoebidae</taxon>
        <taxon>Anaeramoeba</taxon>
    </lineage>
</organism>
<comment type="caution">
    <text evidence="2">The sequence shown here is derived from an EMBL/GenBank/DDBJ whole genome shotgun (WGS) entry which is preliminary data.</text>
</comment>
<evidence type="ECO:0000313" key="2">
    <source>
        <dbReference type="EMBL" id="KAJ3424479.1"/>
    </source>
</evidence>
<proteinExistence type="predicted"/>
<evidence type="ECO:0000313" key="3">
    <source>
        <dbReference type="Proteomes" id="UP001146793"/>
    </source>
</evidence>
<reference evidence="2" key="1">
    <citation type="submission" date="2022-08" db="EMBL/GenBank/DDBJ databases">
        <title>Novel sulphate-reducing endosymbionts in the free-living metamonad Anaeramoeba.</title>
        <authorList>
            <person name="Jerlstrom-Hultqvist J."/>
            <person name="Cepicka I."/>
            <person name="Gallot-Lavallee L."/>
            <person name="Salas-Leiva D."/>
            <person name="Curtis B.A."/>
            <person name="Zahonova K."/>
            <person name="Pipaliya S."/>
            <person name="Dacks J."/>
            <person name="Roger A.J."/>
        </authorList>
    </citation>
    <scope>NUCLEOTIDE SEQUENCE</scope>
    <source>
        <strain evidence="2">Busselton2</strain>
    </source>
</reference>
<gene>
    <name evidence="2" type="ORF">M0812_29200</name>
</gene>
<dbReference type="Pfam" id="PF13649">
    <property type="entry name" value="Methyltransf_25"/>
    <property type="match status" value="1"/>
</dbReference>
<evidence type="ECO:0000259" key="1">
    <source>
        <dbReference type="Pfam" id="PF13649"/>
    </source>
</evidence>
<dbReference type="SUPFAM" id="SSF53335">
    <property type="entry name" value="S-adenosyl-L-methionine-dependent methyltransferases"/>
    <property type="match status" value="1"/>
</dbReference>